<dbReference type="Proteomes" id="UP000694308">
    <property type="component" value="Unassembled WGS sequence"/>
</dbReference>
<dbReference type="Pfam" id="PF13556">
    <property type="entry name" value="HTH_30"/>
    <property type="match status" value="1"/>
</dbReference>
<dbReference type="PANTHER" id="PTHR33744:SF1">
    <property type="entry name" value="DNA-BINDING TRANSCRIPTIONAL ACTIVATOR ADER"/>
    <property type="match status" value="1"/>
</dbReference>
<accession>A0A949TU52</accession>
<name>A0A949TU52_9CLOT</name>
<keyword evidence="3" id="KW-1185">Reference proteome</keyword>
<dbReference type="InterPro" id="IPR025736">
    <property type="entry name" value="PucR_C-HTH_dom"/>
</dbReference>
<dbReference type="AlphaFoldDB" id="A0A949TU52"/>
<dbReference type="InterPro" id="IPR051448">
    <property type="entry name" value="CdaR-like_regulators"/>
</dbReference>
<dbReference type="RefSeq" id="WP_218320543.1">
    <property type="nucleotide sequence ID" value="NZ_JAEEGC010000046.1"/>
</dbReference>
<feature type="domain" description="PucR C-terminal helix-turn-helix" evidence="1">
    <location>
        <begin position="450"/>
        <end position="508"/>
    </location>
</feature>
<evidence type="ECO:0000259" key="1">
    <source>
        <dbReference type="Pfam" id="PF13556"/>
    </source>
</evidence>
<dbReference type="EMBL" id="JAEEGC010000046">
    <property type="protein sequence ID" value="MBV7273476.1"/>
    <property type="molecule type" value="Genomic_DNA"/>
</dbReference>
<sequence length="518" mass="60890">MDMKLNILIEKLEHYTPKLHLYSGEDVPIKSAKLLFKSQQSFEPYVLYIGKTSFLSKSLNYSYSINLLCIKDSPIPDSYKESCPFNLIIIDNHCDLSIIFNEIQDMLTEFHQWSSSLMDSLINNKGLDQIIDIGYNFLNNPILIIDTSFKLLEYKKNIEFNDPLWKATVIKGYMPYECVATVKAIKYVEQVYSSRSPIARSFVTEKYGKSSTMVANIILSNKIFAHIVIFESQRSFKKMDFEITNLLCKVISSEMQKVKFFQNTKILIYECFIEDLLDGNIKDNEVIEERVKYLDLNLKENLYVLTITLSHFNEENTPIIQIKDYLEYIISGSKSIIYKNYIVMLISRRRKNLLLEEDFKTLKKFLYDNKLFGGLSRCFTKLVELQKHFVQSLKAVNLGVRMHSKKTLFIYDNYTVYHMMENHSAEELKTFCHPSLLTLMEYDKQNNTTYLESLYIYISRDRNKVESADSLHIHRNTMSYRISKIKEIIDVDLDDRDLIFHLSLSFKILEFTDKINFS</sequence>
<evidence type="ECO:0000313" key="2">
    <source>
        <dbReference type="EMBL" id="MBV7273476.1"/>
    </source>
</evidence>
<dbReference type="PANTHER" id="PTHR33744">
    <property type="entry name" value="CARBOHYDRATE DIACID REGULATOR"/>
    <property type="match status" value="1"/>
</dbReference>
<protein>
    <submittedName>
        <fullName evidence="2">Helix-turn-helix domain-containing protein</fullName>
    </submittedName>
</protein>
<gene>
    <name evidence="2" type="ORF">I6U48_11210</name>
</gene>
<proteinExistence type="predicted"/>
<reference evidence="2" key="1">
    <citation type="submission" date="2020-12" db="EMBL/GenBank/DDBJ databases">
        <title>Clostridium thailandense sp. nov., a novel acetogenic bacterium isolated from peat land soil in Thailand.</title>
        <authorList>
            <person name="Chaikitkaew S."/>
            <person name="Birkeland N.K."/>
        </authorList>
    </citation>
    <scope>NUCLEOTIDE SEQUENCE</scope>
    <source>
        <strain evidence="2">PL3</strain>
    </source>
</reference>
<organism evidence="2 3">
    <name type="scientific">Clostridium thailandense</name>
    <dbReference type="NCBI Taxonomy" id="2794346"/>
    <lineage>
        <taxon>Bacteria</taxon>
        <taxon>Bacillati</taxon>
        <taxon>Bacillota</taxon>
        <taxon>Clostridia</taxon>
        <taxon>Eubacteriales</taxon>
        <taxon>Clostridiaceae</taxon>
        <taxon>Clostridium</taxon>
    </lineage>
</organism>
<evidence type="ECO:0000313" key="3">
    <source>
        <dbReference type="Proteomes" id="UP000694308"/>
    </source>
</evidence>
<comment type="caution">
    <text evidence="2">The sequence shown here is derived from an EMBL/GenBank/DDBJ whole genome shotgun (WGS) entry which is preliminary data.</text>
</comment>